<gene>
    <name evidence="11" type="ORF">INF26_04155</name>
</gene>
<dbReference type="CDD" id="cd00075">
    <property type="entry name" value="HATPase"/>
    <property type="match status" value="1"/>
</dbReference>
<dbReference type="PANTHER" id="PTHR45453:SF1">
    <property type="entry name" value="PHOSPHATE REGULON SENSOR PROTEIN PHOR"/>
    <property type="match status" value="1"/>
</dbReference>
<dbReference type="InterPro" id="IPR005467">
    <property type="entry name" value="His_kinase_dom"/>
</dbReference>
<feature type="domain" description="Histidine kinase" evidence="10">
    <location>
        <begin position="242"/>
        <end position="467"/>
    </location>
</feature>
<name>A0ABR9QSI4_9ACTN</name>
<keyword evidence="12" id="KW-1185">Reference proteome</keyword>
<comment type="catalytic activity">
    <reaction evidence="1">
        <text>ATP + protein L-histidine = ADP + protein N-phospho-L-histidine.</text>
        <dbReference type="EC" id="2.7.13.3"/>
    </reaction>
</comment>
<keyword evidence="7" id="KW-0902">Two-component regulatory system</keyword>
<dbReference type="Gene3D" id="1.10.287.130">
    <property type="match status" value="1"/>
</dbReference>
<dbReference type="CDD" id="cd00082">
    <property type="entry name" value="HisKA"/>
    <property type="match status" value="1"/>
</dbReference>
<dbReference type="InterPro" id="IPR003594">
    <property type="entry name" value="HATPase_dom"/>
</dbReference>
<evidence type="ECO:0000256" key="9">
    <source>
        <dbReference type="SAM" id="Phobius"/>
    </source>
</evidence>
<dbReference type="SUPFAM" id="SSF47384">
    <property type="entry name" value="Homodimeric domain of signal transducing histidine kinase"/>
    <property type="match status" value="1"/>
</dbReference>
<dbReference type="SUPFAM" id="SSF55874">
    <property type="entry name" value="ATPase domain of HSP90 chaperone/DNA topoisomerase II/histidine kinase"/>
    <property type="match status" value="1"/>
</dbReference>
<evidence type="ECO:0000256" key="6">
    <source>
        <dbReference type="ARBA" id="ARBA00022777"/>
    </source>
</evidence>
<dbReference type="GO" id="GO:0016301">
    <property type="term" value="F:kinase activity"/>
    <property type="evidence" value="ECO:0007669"/>
    <property type="project" value="UniProtKB-KW"/>
</dbReference>
<evidence type="ECO:0000256" key="2">
    <source>
        <dbReference type="ARBA" id="ARBA00004236"/>
    </source>
</evidence>
<dbReference type="PANTHER" id="PTHR45453">
    <property type="entry name" value="PHOSPHATE REGULON SENSOR PROTEIN PHOR"/>
    <property type="match status" value="1"/>
</dbReference>
<keyword evidence="9" id="KW-0812">Transmembrane</keyword>
<evidence type="ECO:0000256" key="3">
    <source>
        <dbReference type="ARBA" id="ARBA00012438"/>
    </source>
</evidence>
<feature type="transmembrane region" description="Helical" evidence="9">
    <location>
        <begin position="15"/>
        <end position="38"/>
    </location>
</feature>
<dbReference type="EC" id="2.7.13.3" evidence="3"/>
<dbReference type="InterPro" id="IPR036890">
    <property type="entry name" value="HATPase_C_sf"/>
</dbReference>
<dbReference type="InterPro" id="IPR004358">
    <property type="entry name" value="Sig_transdc_His_kin-like_C"/>
</dbReference>
<organism evidence="11 12">
    <name type="scientific">Thermophilibacter gallinarum</name>
    <dbReference type="NCBI Taxonomy" id="2779357"/>
    <lineage>
        <taxon>Bacteria</taxon>
        <taxon>Bacillati</taxon>
        <taxon>Actinomycetota</taxon>
        <taxon>Coriobacteriia</taxon>
        <taxon>Coriobacteriales</taxon>
        <taxon>Atopobiaceae</taxon>
        <taxon>Thermophilibacter</taxon>
    </lineage>
</organism>
<sequence length="467" mass="49954">MVRQPGGKGSLSHRMFVALVVACTSVAVVVTVAASLIYQSAFLADEHEQLAGECRTLSSLLNVSDDDAEVLAGLELGDIRATLIDPDGTVTYDSLAPADELPNHGDRPEVIAAFAEGSGSSERASDTAGYMSLYEAERLDSGQVVRLSVDRAGVVALLFQDLVLLALLAVLLVGASWIVSRRLSCRFVQPILEIDPSSGDGVAPYEELDPLVNRLNEQHGQLMHRMSQIQDIADLRREFTANVTHELKTPIASISGAAELIRDGIAKPEDVPGFAGRIYDDARRLSSLVSDILTLSKLDEAERAGEGEGSQELFGPSESVNLLAVARDVADRLAPKAREAGVDVSVEGVTMVVRGNARLLDELVSNLCDNAIRYNRPGGRVFVWVLPGEAGGARLRVSDTGIGIPEASRDKVFERFYRVDKGRSRDMGGTGLGLAIVKHAAAYHGAQISLESQVDKGTTITVTFPRA</sequence>
<keyword evidence="9" id="KW-0472">Membrane</keyword>
<evidence type="ECO:0000256" key="4">
    <source>
        <dbReference type="ARBA" id="ARBA00022553"/>
    </source>
</evidence>
<protein>
    <recommendedName>
        <fullName evidence="8">Sensor-like histidine kinase SenX3</fullName>
        <ecNumber evidence="3">2.7.13.3</ecNumber>
    </recommendedName>
</protein>
<keyword evidence="4" id="KW-0597">Phosphoprotein</keyword>
<comment type="subcellular location">
    <subcellularLocation>
        <location evidence="2">Cell membrane</location>
    </subcellularLocation>
</comment>
<dbReference type="RefSeq" id="WP_193529480.1">
    <property type="nucleotide sequence ID" value="NZ_JADCJZ010000002.1"/>
</dbReference>
<comment type="caution">
    <text evidence="11">The sequence shown here is derived from an EMBL/GenBank/DDBJ whole genome shotgun (WGS) entry which is preliminary data.</text>
</comment>
<keyword evidence="6 11" id="KW-0418">Kinase</keyword>
<evidence type="ECO:0000256" key="5">
    <source>
        <dbReference type="ARBA" id="ARBA00022679"/>
    </source>
</evidence>
<keyword evidence="5" id="KW-0808">Transferase</keyword>
<dbReference type="Proteomes" id="UP001194273">
    <property type="component" value="Unassembled WGS sequence"/>
</dbReference>
<dbReference type="SMART" id="SM00388">
    <property type="entry name" value="HisKA"/>
    <property type="match status" value="1"/>
</dbReference>
<proteinExistence type="predicted"/>
<dbReference type="SMART" id="SM00387">
    <property type="entry name" value="HATPase_c"/>
    <property type="match status" value="1"/>
</dbReference>
<dbReference type="Pfam" id="PF00512">
    <property type="entry name" value="HisKA"/>
    <property type="match status" value="1"/>
</dbReference>
<dbReference type="EMBL" id="JADCJZ010000002">
    <property type="protein sequence ID" value="MBE5024043.1"/>
    <property type="molecule type" value="Genomic_DNA"/>
</dbReference>
<dbReference type="InterPro" id="IPR050351">
    <property type="entry name" value="BphY/WalK/GraS-like"/>
</dbReference>
<evidence type="ECO:0000313" key="12">
    <source>
        <dbReference type="Proteomes" id="UP001194273"/>
    </source>
</evidence>
<dbReference type="InterPro" id="IPR003661">
    <property type="entry name" value="HisK_dim/P_dom"/>
</dbReference>
<feature type="transmembrane region" description="Helical" evidence="9">
    <location>
        <begin position="154"/>
        <end position="179"/>
    </location>
</feature>
<reference evidence="11 12" key="1">
    <citation type="submission" date="2020-10" db="EMBL/GenBank/DDBJ databases">
        <title>ChiBAC.</title>
        <authorList>
            <person name="Zenner C."/>
            <person name="Hitch T.C.A."/>
            <person name="Clavel T."/>
        </authorList>
    </citation>
    <scope>NUCLEOTIDE SEQUENCE [LARGE SCALE GENOMIC DNA]</scope>
    <source>
        <strain evidence="11 12">DSM 107455</strain>
    </source>
</reference>
<keyword evidence="9" id="KW-1133">Transmembrane helix</keyword>
<dbReference type="PROSITE" id="PS50109">
    <property type="entry name" value="HIS_KIN"/>
    <property type="match status" value="1"/>
</dbReference>
<evidence type="ECO:0000313" key="11">
    <source>
        <dbReference type="EMBL" id="MBE5024043.1"/>
    </source>
</evidence>
<dbReference type="Pfam" id="PF02518">
    <property type="entry name" value="HATPase_c"/>
    <property type="match status" value="1"/>
</dbReference>
<evidence type="ECO:0000256" key="1">
    <source>
        <dbReference type="ARBA" id="ARBA00000085"/>
    </source>
</evidence>
<dbReference type="InterPro" id="IPR036097">
    <property type="entry name" value="HisK_dim/P_sf"/>
</dbReference>
<evidence type="ECO:0000256" key="8">
    <source>
        <dbReference type="ARBA" id="ARBA00039401"/>
    </source>
</evidence>
<accession>A0ABR9QSI4</accession>
<dbReference type="PRINTS" id="PR00344">
    <property type="entry name" value="BCTRLSENSOR"/>
</dbReference>
<evidence type="ECO:0000259" key="10">
    <source>
        <dbReference type="PROSITE" id="PS50109"/>
    </source>
</evidence>
<evidence type="ECO:0000256" key="7">
    <source>
        <dbReference type="ARBA" id="ARBA00023012"/>
    </source>
</evidence>
<dbReference type="Gene3D" id="3.30.565.10">
    <property type="entry name" value="Histidine kinase-like ATPase, C-terminal domain"/>
    <property type="match status" value="1"/>
</dbReference>